<protein>
    <submittedName>
        <fullName evidence="1">Uncharacterized protein</fullName>
    </submittedName>
</protein>
<reference evidence="1 2" key="1">
    <citation type="submission" date="2013-03" db="EMBL/GenBank/DDBJ databases">
        <authorList>
            <person name="Fiebig A."/>
            <person name="Goeker M."/>
            <person name="Klenk H.-P.P."/>
        </authorList>
    </citation>
    <scope>NUCLEOTIDE SEQUENCE [LARGE SCALE GENOMIC DNA]</scope>
    <source>
        <strain evidence="2">DSM 19469</strain>
    </source>
</reference>
<evidence type="ECO:0000313" key="2">
    <source>
        <dbReference type="Proteomes" id="UP000019593"/>
    </source>
</evidence>
<evidence type="ECO:0000313" key="1">
    <source>
        <dbReference type="EMBL" id="AHM04340.1"/>
    </source>
</evidence>
<dbReference type="HOGENOM" id="CLU_3157336_0_0_5"/>
<sequence length="48" mass="5193">MSACAILFHACATYGIHLSKMQAARPSPLARFRGPLTAADTCLYRRGP</sequence>
<dbReference type="AlphaFoldDB" id="W8SP85"/>
<keyword evidence="2" id="KW-1185">Reference proteome</keyword>
<name>W8SP85_9RHOB</name>
<proteinExistence type="predicted"/>
<organism evidence="1 2">
    <name type="scientific">Roseicyclus elongatus DSM 19469</name>
    <dbReference type="NCBI Taxonomy" id="1294273"/>
    <lineage>
        <taxon>Bacteria</taxon>
        <taxon>Pseudomonadati</taxon>
        <taxon>Pseudomonadota</taxon>
        <taxon>Alphaproteobacteria</taxon>
        <taxon>Rhodobacterales</taxon>
        <taxon>Roseobacteraceae</taxon>
        <taxon>Roseicyclus</taxon>
    </lineage>
</organism>
<dbReference type="Proteomes" id="UP000019593">
    <property type="component" value="Chromosome"/>
</dbReference>
<gene>
    <name evidence="1" type="ORF">roselon_01987</name>
</gene>
<dbReference type="KEGG" id="red:roselon_01987"/>
<dbReference type="STRING" id="1294273.roselon_01987"/>
<accession>W8SP85</accession>
<dbReference type="EMBL" id="CP004372">
    <property type="protein sequence ID" value="AHM04340.1"/>
    <property type="molecule type" value="Genomic_DNA"/>
</dbReference>